<gene>
    <name evidence="2" type="ORF">G2W53_032761</name>
</gene>
<reference evidence="2" key="1">
    <citation type="submission" date="2020-09" db="EMBL/GenBank/DDBJ databases">
        <title>Genome-Enabled Discovery of Anthraquinone Biosynthesis in Senna tora.</title>
        <authorList>
            <person name="Kang S.-H."/>
            <person name="Pandey R.P."/>
            <person name="Lee C.-M."/>
            <person name="Sim J.-S."/>
            <person name="Jeong J.-T."/>
            <person name="Choi B.-S."/>
            <person name="Jung M."/>
            <person name="Ginzburg D."/>
            <person name="Zhao K."/>
            <person name="Won S.Y."/>
            <person name="Oh T.-J."/>
            <person name="Yu Y."/>
            <person name="Kim N.-H."/>
            <person name="Lee O.R."/>
            <person name="Lee T.-H."/>
            <person name="Bashyal P."/>
            <person name="Kim T.-S."/>
            <person name="Lee W.-H."/>
            <person name="Kawkins C."/>
            <person name="Kim C.-K."/>
            <person name="Kim J.S."/>
            <person name="Ahn B.O."/>
            <person name="Rhee S.Y."/>
            <person name="Sohng J.K."/>
        </authorList>
    </citation>
    <scope>NUCLEOTIDE SEQUENCE</scope>
    <source>
        <tissue evidence="2">Leaf</tissue>
    </source>
</reference>
<evidence type="ECO:0000313" key="2">
    <source>
        <dbReference type="EMBL" id="KAF7811785.1"/>
    </source>
</evidence>
<feature type="domain" description="KIB1-4 beta-propeller" evidence="1">
    <location>
        <begin position="130"/>
        <end position="185"/>
    </location>
</feature>
<dbReference type="Proteomes" id="UP000634136">
    <property type="component" value="Unassembled WGS sequence"/>
</dbReference>
<evidence type="ECO:0000259" key="1">
    <source>
        <dbReference type="Pfam" id="PF03478"/>
    </source>
</evidence>
<accession>A0A834SZJ6</accession>
<name>A0A834SZJ6_9FABA</name>
<dbReference type="AlphaFoldDB" id="A0A834SZJ6"/>
<keyword evidence="3" id="KW-1185">Reference proteome</keyword>
<dbReference type="OrthoDB" id="1863935at2759"/>
<proteinExistence type="predicted"/>
<dbReference type="InterPro" id="IPR005174">
    <property type="entry name" value="KIB1-4_b-propeller"/>
</dbReference>
<organism evidence="2 3">
    <name type="scientific">Senna tora</name>
    <dbReference type="NCBI Taxonomy" id="362788"/>
    <lineage>
        <taxon>Eukaryota</taxon>
        <taxon>Viridiplantae</taxon>
        <taxon>Streptophyta</taxon>
        <taxon>Embryophyta</taxon>
        <taxon>Tracheophyta</taxon>
        <taxon>Spermatophyta</taxon>
        <taxon>Magnoliopsida</taxon>
        <taxon>eudicotyledons</taxon>
        <taxon>Gunneridae</taxon>
        <taxon>Pentapetalae</taxon>
        <taxon>rosids</taxon>
        <taxon>fabids</taxon>
        <taxon>Fabales</taxon>
        <taxon>Fabaceae</taxon>
        <taxon>Caesalpinioideae</taxon>
        <taxon>Cassia clade</taxon>
        <taxon>Senna</taxon>
    </lineage>
</organism>
<dbReference type="Pfam" id="PF03478">
    <property type="entry name" value="Beta-prop_KIB1-4"/>
    <property type="match status" value="1"/>
</dbReference>
<evidence type="ECO:0000313" key="3">
    <source>
        <dbReference type="Proteomes" id="UP000634136"/>
    </source>
</evidence>
<dbReference type="EMBL" id="JAAIUW010000010">
    <property type="protein sequence ID" value="KAF7811785.1"/>
    <property type="molecule type" value="Genomic_DNA"/>
</dbReference>
<comment type="caution">
    <text evidence="2">The sequence shown here is derived from an EMBL/GenBank/DDBJ whole genome shotgun (WGS) entry which is preliminary data.</text>
</comment>
<sequence length="235" mass="26972">MKKGENYAPELPMDVLNIIAKKLDIDDLFSFGKVNKNCWTCQSISWHNFLASQAPLVIQKTAQPKRACSFFSIVESRMYNSLLTWGYNLNVYQSRNSAWTIYSRWSNPFTVVDVVVHNHRQLLVLHFKACTYLEVYKIDLSAMECTRIHMIGDCALFMSGTKCTSQSNPGIMGFNSNCVYSIDRISPGCRVFALNNKLITTIPLLENQPPFIARLCSSDWCFPHQRDEIDYTCHE</sequence>
<protein>
    <submittedName>
        <fullName evidence="2">F-box protein</fullName>
    </submittedName>
</protein>